<reference evidence="9 10" key="1">
    <citation type="submission" date="2018-12" db="EMBL/GenBank/DDBJ databases">
        <title>The Draft Genome Sequence of the Soil Bacterium Pedobacter tournemirensis R1.</title>
        <authorList>
            <person name="He J."/>
        </authorList>
    </citation>
    <scope>NUCLEOTIDE SEQUENCE [LARGE SCALE GENOMIC DNA]</scope>
    <source>
        <strain evidence="9 10">R1</strain>
    </source>
</reference>
<dbReference type="InterPro" id="IPR035965">
    <property type="entry name" value="PAS-like_dom_sf"/>
</dbReference>
<dbReference type="PROSITE" id="PS50110">
    <property type="entry name" value="RESPONSE_REGULATORY"/>
    <property type="match status" value="1"/>
</dbReference>
<dbReference type="GO" id="GO:0000156">
    <property type="term" value="F:phosphorelay response regulator activity"/>
    <property type="evidence" value="ECO:0007669"/>
    <property type="project" value="TreeGrafter"/>
</dbReference>
<dbReference type="GO" id="GO:0000976">
    <property type="term" value="F:transcription cis-regulatory region binding"/>
    <property type="evidence" value="ECO:0007669"/>
    <property type="project" value="TreeGrafter"/>
</dbReference>
<evidence type="ECO:0000256" key="2">
    <source>
        <dbReference type="ARBA" id="ARBA00023012"/>
    </source>
</evidence>
<dbReference type="AlphaFoldDB" id="A0A4Q0MFQ8"/>
<dbReference type="SUPFAM" id="SSF52172">
    <property type="entry name" value="CheY-like"/>
    <property type="match status" value="1"/>
</dbReference>
<dbReference type="GO" id="GO:0005829">
    <property type="term" value="C:cytosol"/>
    <property type="evidence" value="ECO:0007669"/>
    <property type="project" value="TreeGrafter"/>
</dbReference>
<evidence type="ECO:0000256" key="1">
    <source>
        <dbReference type="ARBA" id="ARBA00022553"/>
    </source>
</evidence>
<protein>
    <submittedName>
        <fullName evidence="9">Response regulator</fullName>
    </submittedName>
</protein>
<dbReference type="InterPro" id="IPR001789">
    <property type="entry name" value="Sig_transdc_resp-reg_receiver"/>
</dbReference>
<dbReference type="PROSITE" id="PS50112">
    <property type="entry name" value="PAS"/>
    <property type="match status" value="1"/>
</dbReference>
<feature type="domain" description="PAS" evidence="8">
    <location>
        <begin position="136"/>
        <end position="202"/>
    </location>
</feature>
<dbReference type="InterPro" id="IPR000014">
    <property type="entry name" value="PAS"/>
</dbReference>
<feature type="domain" description="Response regulatory" evidence="7">
    <location>
        <begin position="5"/>
        <end position="123"/>
    </location>
</feature>
<evidence type="ECO:0000256" key="4">
    <source>
        <dbReference type="ARBA" id="ARBA00023125"/>
    </source>
</evidence>
<keyword evidence="4" id="KW-0238">DNA-binding</keyword>
<dbReference type="InterPro" id="IPR039420">
    <property type="entry name" value="WalR-like"/>
</dbReference>
<dbReference type="EMBL" id="RXOC01000002">
    <property type="protein sequence ID" value="RXF71736.1"/>
    <property type="molecule type" value="Genomic_DNA"/>
</dbReference>
<evidence type="ECO:0000259" key="8">
    <source>
        <dbReference type="PROSITE" id="PS50112"/>
    </source>
</evidence>
<dbReference type="CDD" id="cd00130">
    <property type="entry name" value="PAS"/>
    <property type="match status" value="1"/>
</dbReference>
<dbReference type="PANTHER" id="PTHR48111">
    <property type="entry name" value="REGULATOR OF RPOS"/>
    <property type="match status" value="1"/>
</dbReference>
<keyword evidence="1 6" id="KW-0597">Phosphoprotein</keyword>
<dbReference type="PANTHER" id="PTHR48111:SF1">
    <property type="entry name" value="TWO-COMPONENT RESPONSE REGULATOR ORR33"/>
    <property type="match status" value="1"/>
</dbReference>
<dbReference type="SMART" id="SM00091">
    <property type="entry name" value="PAS"/>
    <property type="match status" value="1"/>
</dbReference>
<dbReference type="Proteomes" id="UP000290848">
    <property type="component" value="Unassembled WGS sequence"/>
</dbReference>
<dbReference type="Pfam" id="PF13426">
    <property type="entry name" value="PAS_9"/>
    <property type="match status" value="1"/>
</dbReference>
<sequence>MCRIKILLIDDDEDDFILTRDILSHRAHGNIYELSWCNNYAEAINAMLKCHYDVYLVDYHLGKHSGLDLLNEAVRSNCSEPVIILTGKGDNKIDEEALRLGAADYLTKDELNFDILTRAIRYALRHHNTLGQLRSSENKFRILFERSKDPIMITDAEGFVYAANDAAVEFLDTTPDRLNNETLFTFYKNPEDKELFNNTMERLGSVKDMELEIISSSGKTKYCSISSFIQISQHGHKELYYSILHDIPPIKHNEREPGTSDKRISVARLANVMVREVYNPLSNINFATEELKNNPDRYRNEELLDIIRKNCERINQVTSTLIEEAKKE</sequence>
<organism evidence="9 10">
    <name type="scientific">Arcticibacter tournemirensis</name>
    <dbReference type="NCBI Taxonomy" id="699437"/>
    <lineage>
        <taxon>Bacteria</taxon>
        <taxon>Pseudomonadati</taxon>
        <taxon>Bacteroidota</taxon>
        <taxon>Sphingobacteriia</taxon>
        <taxon>Sphingobacteriales</taxon>
        <taxon>Sphingobacteriaceae</taxon>
        <taxon>Arcticibacter</taxon>
    </lineage>
</organism>
<keyword evidence="5" id="KW-0804">Transcription</keyword>
<proteinExistence type="predicted"/>
<dbReference type="Gene3D" id="3.30.450.20">
    <property type="entry name" value="PAS domain"/>
    <property type="match status" value="1"/>
</dbReference>
<dbReference type="SUPFAM" id="SSF55785">
    <property type="entry name" value="PYP-like sensor domain (PAS domain)"/>
    <property type="match status" value="1"/>
</dbReference>
<evidence type="ECO:0000313" key="10">
    <source>
        <dbReference type="Proteomes" id="UP000290848"/>
    </source>
</evidence>
<keyword evidence="3" id="KW-0805">Transcription regulation</keyword>
<dbReference type="InterPro" id="IPR011006">
    <property type="entry name" value="CheY-like_superfamily"/>
</dbReference>
<dbReference type="CDD" id="cd00156">
    <property type="entry name" value="REC"/>
    <property type="match status" value="1"/>
</dbReference>
<evidence type="ECO:0000256" key="5">
    <source>
        <dbReference type="ARBA" id="ARBA00023163"/>
    </source>
</evidence>
<dbReference type="Pfam" id="PF00072">
    <property type="entry name" value="Response_reg"/>
    <property type="match status" value="1"/>
</dbReference>
<name>A0A4Q0MFQ8_9SPHI</name>
<comment type="caution">
    <text evidence="9">The sequence shown here is derived from an EMBL/GenBank/DDBJ whole genome shotgun (WGS) entry which is preliminary data.</text>
</comment>
<dbReference type="RefSeq" id="WP_128767983.1">
    <property type="nucleotide sequence ID" value="NZ_RXOC01000002.1"/>
</dbReference>
<evidence type="ECO:0000313" key="9">
    <source>
        <dbReference type="EMBL" id="RXF71736.1"/>
    </source>
</evidence>
<dbReference type="Gene3D" id="3.40.50.2300">
    <property type="match status" value="1"/>
</dbReference>
<feature type="modified residue" description="4-aspartylphosphate" evidence="6">
    <location>
        <position position="58"/>
    </location>
</feature>
<dbReference type="SMART" id="SM00448">
    <property type="entry name" value="REC"/>
    <property type="match status" value="1"/>
</dbReference>
<evidence type="ECO:0000259" key="7">
    <source>
        <dbReference type="PROSITE" id="PS50110"/>
    </source>
</evidence>
<dbReference type="GO" id="GO:0006355">
    <property type="term" value="P:regulation of DNA-templated transcription"/>
    <property type="evidence" value="ECO:0007669"/>
    <property type="project" value="TreeGrafter"/>
</dbReference>
<dbReference type="NCBIfam" id="TIGR00229">
    <property type="entry name" value="sensory_box"/>
    <property type="match status" value="1"/>
</dbReference>
<keyword evidence="2" id="KW-0902">Two-component regulatory system</keyword>
<dbReference type="GO" id="GO:0032993">
    <property type="term" value="C:protein-DNA complex"/>
    <property type="evidence" value="ECO:0007669"/>
    <property type="project" value="TreeGrafter"/>
</dbReference>
<accession>A0A4Q0MFQ8</accession>
<evidence type="ECO:0000256" key="6">
    <source>
        <dbReference type="PROSITE-ProRule" id="PRU00169"/>
    </source>
</evidence>
<evidence type="ECO:0000256" key="3">
    <source>
        <dbReference type="ARBA" id="ARBA00023015"/>
    </source>
</evidence>
<gene>
    <name evidence="9" type="ORF">EKH83_03350</name>
</gene>